<evidence type="ECO:0000256" key="2">
    <source>
        <dbReference type="SAM" id="MobiDB-lite"/>
    </source>
</evidence>
<dbReference type="AlphaFoldDB" id="A0A2P6QFD4"/>
<organism evidence="4 5">
    <name type="scientific">Rosa chinensis</name>
    <name type="common">China rose</name>
    <dbReference type="NCBI Taxonomy" id="74649"/>
    <lineage>
        <taxon>Eukaryota</taxon>
        <taxon>Viridiplantae</taxon>
        <taxon>Streptophyta</taxon>
        <taxon>Embryophyta</taxon>
        <taxon>Tracheophyta</taxon>
        <taxon>Spermatophyta</taxon>
        <taxon>Magnoliopsida</taxon>
        <taxon>eudicotyledons</taxon>
        <taxon>Gunneridae</taxon>
        <taxon>Pentapetalae</taxon>
        <taxon>rosids</taxon>
        <taxon>fabids</taxon>
        <taxon>Rosales</taxon>
        <taxon>Rosaceae</taxon>
        <taxon>Rosoideae</taxon>
        <taxon>Rosoideae incertae sedis</taxon>
        <taxon>Rosa</taxon>
    </lineage>
</organism>
<feature type="region of interest" description="Disordered" evidence="2">
    <location>
        <begin position="107"/>
        <end position="169"/>
    </location>
</feature>
<dbReference type="PANTHER" id="PTHR35489">
    <property type="entry name" value="TITAN9"/>
    <property type="match status" value="1"/>
</dbReference>
<keyword evidence="1" id="KW-0175">Coiled coil</keyword>
<gene>
    <name evidence="4" type="ORF">RchiOBHm_Chr5g0051191</name>
</gene>
<dbReference type="OMA" id="WMREDLM"/>
<dbReference type="Pfam" id="PF25091">
    <property type="entry name" value="DUF7806"/>
    <property type="match status" value="1"/>
</dbReference>
<dbReference type="PANTHER" id="PTHR35489:SF2">
    <property type="entry name" value="TITAN9"/>
    <property type="match status" value="1"/>
</dbReference>
<protein>
    <recommendedName>
        <fullName evidence="3">DUF7806 domain-containing protein</fullName>
    </recommendedName>
</protein>
<dbReference type="STRING" id="74649.A0A2P6QFD4"/>
<evidence type="ECO:0000313" key="4">
    <source>
        <dbReference type="EMBL" id="PRQ32868.1"/>
    </source>
</evidence>
<evidence type="ECO:0000256" key="1">
    <source>
        <dbReference type="SAM" id="Coils"/>
    </source>
</evidence>
<evidence type="ECO:0000313" key="5">
    <source>
        <dbReference type="Proteomes" id="UP000238479"/>
    </source>
</evidence>
<dbReference type="GO" id="GO:0003006">
    <property type="term" value="P:developmental process involved in reproduction"/>
    <property type="evidence" value="ECO:0007669"/>
    <property type="project" value="TreeGrafter"/>
</dbReference>
<name>A0A2P6QFD4_ROSCH</name>
<keyword evidence="5" id="KW-1185">Reference proteome</keyword>
<evidence type="ECO:0000259" key="3">
    <source>
        <dbReference type="Pfam" id="PF25091"/>
    </source>
</evidence>
<reference evidence="4 5" key="1">
    <citation type="journal article" date="2018" name="Nat. Genet.">
        <title>The Rosa genome provides new insights in the design of modern roses.</title>
        <authorList>
            <person name="Bendahmane M."/>
        </authorList>
    </citation>
    <scope>NUCLEOTIDE SEQUENCE [LARGE SCALE GENOMIC DNA]</scope>
    <source>
        <strain evidence="5">cv. Old Blush</strain>
    </source>
</reference>
<dbReference type="OrthoDB" id="759501at2759"/>
<proteinExistence type="predicted"/>
<accession>A0A2P6QFD4</accession>
<feature type="domain" description="DUF7806" evidence="3">
    <location>
        <begin position="217"/>
        <end position="311"/>
    </location>
</feature>
<sequence>MDALYSKLYDKYSKIKTKKFSELDQQNKDQEDKFLNYIQVAEEYIQHVKSENEQLHSQLNDLRSEVASLRSAKDEQCTEYQKLLMEENRKNKELSEEVTKLQKMLQAETFSRRNDSNTDNEELCMSGGGEVSGEPGSSSKRRDTNKRKRHSGVETGDINMPFRSHDDSAIPRKSAKDLHKEAVHGESLVGSHKTNVNFQPQCCRNLEGSGGSVAVTSNCLFQELNEYVWGLKFSIVDQTEETCISAVHQSSGYSFTLTWVNRATGERPELVYRCLSLGTFERVAPEWMTDELMFSTTMCPIFFERVSRVVKMS</sequence>
<dbReference type="Gramene" id="PRQ32868">
    <property type="protein sequence ID" value="PRQ32868"/>
    <property type="gene ID" value="RchiOBHm_Chr5g0051191"/>
</dbReference>
<comment type="caution">
    <text evidence="4">The sequence shown here is derived from an EMBL/GenBank/DDBJ whole genome shotgun (WGS) entry which is preliminary data.</text>
</comment>
<dbReference type="EMBL" id="PDCK01000043">
    <property type="protein sequence ID" value="PRQ32868.1"/>
    <property type="molecule type" value="Genomic_DNA"/>
</dbReference>
<dbReference type="Proteomes" id="UP000238479">
    <property type="component" value="Chromosome 5"/>
</dbReference>
<feature type="coiled-coil region" evidence="1">
    <location>
        <begin position="45"/>
        <end position="104"/>
    </location>
</feature>
<dbReference type="InterPro" id="IPR056708">
    <property type="entry name" value="DUF7806"/>
</dbReference>